<dbReference type="OrthoDB" id="10051416at2759"/>
<feature type="non-terminal residue" evidence="3">
    <location>
        <position position="1"/>
    </location>
</feature>
<sequence>MKRSVSSRLLRGFPVDELDQSTPPLGTATSSGSVGMVSGGVPGAAGRDGDLSRSLEQKDVRPSLLTKPIAIHFNFSLKTLNISAALLPSLQASYQMQQVTSNGVTGHKASFVVDLPHHSLSFTSKLKDPDSKVPSAASISLPFVHVLANYIHEKDQPTPHNPSTSNDLGQFHEAPQGKGLKGFAKIGMCKNWKLWLFKMTSGDTIIHFPGREHDARSAAGTGAEGTHAASAGGLKMLSKLLFTLQLKIK</sequence>
<feature type="compositionally biased region" description="Low complexity" evidence="1">
    <location>
        <begin position="26"/>
        <end position="36"/>
    </location>
</feature>
<feature type="domain" description="Bridge-like lipid transfer protein family member 1 middle region" evidence="2">
    <location>
        <begin position="63"/>
        <end position="155"/>
    </location>
</feature>
<name>A0A7R8ZZ09_9CRUS</name>
<evidence type="ECO:0000256" key="1">
    <source>
        <dbReference type="SAM" id="MobiDB-lite"/>
    </source>
</evidence>
<evidence type="ECO:0000259" key="2">
    <source>
        <dbReference type="Pfam" id="PF25039"/>
    </source>
</evidence>
<evidence type="ECO:0000313" key="3">
    <source>
        <dbReference type="EMBL" id="CAD7237075.1"/>
    </source>
</evidence>
<dbReference type="Pfam" id="PF25039">
    <property type="entry name" value="BLTP1_M"/>
    <property type="match status" value="1"/>
</dbReference>
<dbReference type="GO" id="GO:0048488">
    <property type="term" value="P:synaptic vesicle endocytosis"/>
    <property type="evidence" value="ECO:0007669"/>
    <property type="project" value="TreeGrafter"/>
</dbReference>
<dbReference type="InterPro" id="IPR033616">
    <property type="entry name" value="BLTP1"/>
</dbReference>
<dbReference type="AlphaFoldDB" id="A0A7R8ZZ09"/>
<gene>
    <name evidence="3" type="ORF">CTOB1V02_LOCUS14890</name>
</gene>
<organism evidence="3">
    <name type="scientific">Cyprideis torosa</name>
    <dbReference type="NCBI Taxonomy" id="163714"/>
    <lineage>
        <taxon>Eukaryota</taxon>
        <taxon>Metazoa</taxon>
        <taxon>Ecdysozoa</taxon>
        <taxon>Arthropoda</taxon>
        <taxon>Crustacea</taxon>
        <taxon>Oligostraca</taxon>
        <taxon>Ostracoda</taxon>
        <taxon>Podocopa</taxon>
        <taxon>Podocopida</taxon>
        <taxon>Cytherocopina</taxon>
        <taxon>Cytheroidea</taxon>
        <taxon>Cytherideidae</taxon>
        <taxon>Cyprideis</taxon>
    </lineage>
</organism>
<dbReference type="EMBL" id="OB684461">
    <property type="protein sequence ID" value="CAD7237075.1"/>
    <property type="molecule type" value="Genomic_DNA"/>
</dbReference>
<protein>
    <recommendedName>
        <fullName evidence="2">Bridge-like lipid transfer protein family member 1 middle region domain-containing protein</fullName>
    </recommendedName>
</protein>
<feature type="region of interest" description="Disordered" evidence="1">
    <location>
        <begin position="16"/>
        <end position="54"/>
    </location>
</feature>
<dbReference type="InterPro" id="IPR056741">
    <property type="entry name" value="BLTP1_M"/>
</dbReference>
<proteinExistence type="predicted"/>
<dbReference type="GO" id="GO:0098793">
    <property type="term" value="C:presynapse"/>
    <property type="evidence" value="ECO:0007669"/>
    <property type="project" value="GOC"/>
</dbReference>
<accession>A0A7R8ZZ09</accession>
<dbReference type="PANTHER" id="PTHR31640:SF1">
    <property type="entry name" value="BRIDGE-LIKE LIPID TRANSFER PROTEIN FAMILY MEMBER 1"/>
    <property type="match status" value="1"/>
</dbReference>
<dbReference type="PANTHER" id="PTHR31640">
    <property type="entry name" value="TRANSMEMBRANE PROTEIN KIAA1109"/>
    <property type="match status" value="1"/>
</dbReference>
<reference evidence="3" key="1">
    <citation type="submission" date="2020-11" db="EMBL/GenBank/DDBJ databases">
        <authorList>
            <person name="Tran Van P."/>
        </authorList>
    </citation>
    <scope>NUCLEOTIDE SEQUENCE</scope>
</reference>